<accession>A0A0E9R0V8</accession>
<sequence>MNSELHKIILRLKKTKKTIRISHKEFYSGFEPSQLQYIFGLRPLYGTIIMFCLKIHGASVPLHTCNMRQPGSL</sequence>
<evidence type="ECO:0000313" key="1">
    <source>
        <dbReference type="EMBL" id="JAH22801.1"/>
    </source>
</evidence>
<reference evidence="1" key="1">
    <citation type="submission" date="2014-11" db="EMBL/GenBank/DDBJ databases">
        <authorList>
            <person name="Amaro Gonzalez C."/>
        </authorList>
    </citation>
    <scope>NUCLEOTIDE SEQUENCE</scope>
</reference>
<organism evidence="1">
    <name type="scientific">Anguilla anguilla</name>
    <name type="common">European freshwater eel</name>
    <name type="synonym">Muraena anguilla</name>
    <dbReference type="NCBI Taxonomy" id="7936"/>
    <lineage>
        <taxon>Eukaryota</taxon>
        <taxon>Metazoa</taxon>
        <taxon>Chordata</taxon>
        <taxon>Craniata</taxon>
        <taxon>Vertebrata</taxon>
        <taxon>Euteleostomi</taxon>
        <taxon>Actinopterygii</taxon>
        <taxon>Neopterygii</taxon>
        <taxon>Teleostei</taxon>
        <taxon>Anguilliformes</taxon>
        <taxon>Anguillidae</taxon>
        <taxon>Anguilla</taxon>
    </lineage>
</organism>
<dbReference type="AlphaFoldDB" id="A0A0E9R0V8"/>
<name>A0A0E9R0V8_ANGAN</name>
<proteinExistence type="predicted"/>
<protein>
    <submittedName>
        <fullName evidence="1">Uncharacterized protein</fullName>
    </submittedName>
</protein>
<dbReference type="EMBL" id="GBXM01085776">
    <property type="protein sequence ID" value="JAH22801.1"/>
    <property type="molecule type" value="Transcribed_RNA"/>
</dbReference>
<reference evidence="1" key="2">
    <citation type="journal article" date="2015" name="Fish Shellfish Immunol.">
        <title>Early steps in the European eel (Anguilla anguilla)-Vibrio vulnificus interaction in the gills: Role of the RtxA13 toxin.</title>
        <authorList>
            <person name="Callol A."/>
            <person name="Pajuelo D."/>
            <person name="Ebbesson L."/>
            <person name="Teles M."/>
            <person name="MacKenzie S."/>
            <person name="Amaro C."/>
        </authorList>
    </citation>
    <scope>NUCLEOTIDE SEQUENCE</scope>
</reference>